<protein>
    <submittedName>
        <fullName evidence="7">Uncharacterized membrane protein YgaE (UPF0421/DUF939 family)</fullName>
    </submittedName>
</protein>
<dbReference type="InterPro" id="IPR052984">
    <property type="entry name" value="UPF0421"/>
</dbReference>
<evidence type="ECO:0000313" key="7">
    <source>
        <dbReference type="EMBL" id="TCS91601.1"/>
    </source>
</evidence>
<reference evidence="7 8" key="1">
    <citation type="submission" date="2019-03" db="EMBL/GenBank/DDBJ databases">
        <title>Genomic Encyclopedia of Type Strains, Phase IV (KMG-IV): sequencing the most valuable type-strain genomes for metagenomic binning, comparative biology and taxonomic classification.</title>
        <authorList>
            <person name="Goeker M."/>
        </authorList>
    </citation>
    <scope>NUCLEOTIDE SEQUENCE [LARGE SCALE GENOMIC DNA]</scope>
    <source>
        <strain evidence="7 8">DSM 26752</strain>
    </source>
</reference>
<evidence type="ECO:0000256" key="2">
    <source>
        <dbReference type="ARBA" id="ARBA00022475"/>
    </source>
</evidence>
<dbReference type="PANTHER" id="PTHR40064">
    <property type="entry name" value="MEMBRANE PROTEIN-RELATED"/>
    <property type="match status" value="1"/>
</dbReference>
<proteinExistence type="predicted"/>
<comment type="subcellular location">
    <subcellularLocation>
        <location evidence="1">Cell membrane</location>
        <topology evidence="1">Multi-pass membrane protein</topology>
    </subcellularLocation>
</comment>
<keyword evidence="8" id="KW-1185">Reference proteome</keyword>
<feature type="transmembrane region" description="Helical" evidence="6">
    <location>
        <begin position="80"/>
        <end position="98"/>
    </location>
</feature>
<dbReference type="RefSeq" id="WP_132025340.1">
    <property type="nucleotide sequence ID" value="NZ_CP068564.1"/>
</dbReference>
<keyword evidence="5 6" id="KW-0472">Membrane</keyword>
<accession>A0A4R3L0P8</accession>
<dbReference type="PANTHER" id="PTHR40064:SF1">
    <property type="entry name" value="MEMBRANE PROTEIN"/>
    <property type="match status" value="1"/>
</dbReference>
<sequence length="295" mass="34453">MKLEKIGMRTIKTAFAVSFTIFIAQLLNLQSPFFAGIAAIIAMQSSVSESFNMAKNRMLSTILGAIIALLFSLIAPENPFFIAIGIIIIIYLCNIFNWKKSIQLSAMVFLSILLNYEEGSRVDYALYRTLDTFIGLVIGTLINYFIIPPNIENNIKTSIEIVYSQFKKMLEHIIYKNEFTGLDELRQDIVDIEKNYNILKKEIKFNLYESDICYYFKKLFDLFENTYNHLSIISTMDKPSYIDYKNKIRLEKLFNKKIPINNNCETKDELDLVYNYHLNKIIENFSHIEYLIDEF</sequence>
<evidence type="ECO:0000313" key="8">
    <source>
        <dbReference type="Proteomes" id="UP000294567"/>
    </source>
</evidence>
<evidence type="ECO:0000256" key="5">
    <source>
        <dbReference type="ARBA" id="ARBA00023136"/>
    </source>
</evidence>
<organism evidence="7 8">
    <name type="scientific">Keratinibaculum paraultunense</name>
    <dbReference type="NCBI Taxonomy" id="1278232"/>
    <lineage>
        <taxon>Bacteria</taxon>
        <taxon>Bacillati</taxon>
        <taxon>Bacillota</taxon>
        <taxon>Tissierellia</taxon>
        <taxon>Tissierellales</taxon>
        <taxon>Tepidimicrobiaceae</taxon>
        <taxon>Keratinibaculum</taxon>
    </lineage>
</organism>
<keyword evidence="2" id="KW-1003">Cell membrane</keyword>
<name>A0A4R3L0P8_9FIRM</name>
<keyword evidence="3 6" id="KW-0812">Transmembrane</keyword>
<evidence type="ECO:0000256" key="1">
    <source>
        <dbReference type="ARBA" id="ARBA00004651"/>
    </source>
</evidence>
<gene>
    <name evidence="7" type="ORF">EDD65_101103</name>
</gene>
<feature type="transmembrane region" description="Helical" evidence="6">
    <location>
        <begin position="125"/>
        <end position="147"/>
    </location>
</feature>
<comment type="caution">
    <text evidence="7">The sequence shown here is derived from an EMBL/GenBank/DDBJ whole genome shotgun (WGS) entry which is preliminary data.</text>
</comment>
<dbReference type="Pfam" id="PF06081">
    <property type="entry name" value="ArAE_1"/>
    <property type="match status" value="1"/>
</dbReference>
<dbReference type="OrthoDB" id="1653617at2"/>
<dbReference type="EMBL" id="SMAE01000001">
    <property type="protein sequence ID" value="TCS91601.1"/>
    <property type="molecule type" value="Genomic_DNA"/>
</dbReference>
<evidence type="ECO:0000256" key="3">
    <source>
        <dbReference type="ARBA" id="ARBA00022692"/>
    </source>
</evidence>
<evidence type="ECO:0000256" key="6">
    <source>
        <dbReference type="SAM" id="Phobius"/>
    </source>
</evidence>
<dbReference type="Proteomes" id="UP000294567">
    <property type="component" value="Unassembled WGS sequence"/>
</dbReference>
<evidence type="ECO:0000256" key="4">
    <source>
        <dbReference type="ARBA" id="ARBA00022989"/>
    </source>
</evidence>
<feature type="transmembrane region" description="Helical" evidence="6">
    <location>
        <begin position="58"/>
        <end position="74"/>
    </location>
</feature>
<dbReference type="InterPro" id="IPR010343">
    <property type="entry name" value="ArAE_1"/>
</dbReference>
<dbReference type="GO" id="GO:0005886">
    <property type="term" value="C:plasma membrane"/>
    <property type="evidence" value="ECO:0007669"/>
    <property type="project" value="UniProtKB-SubCell"/>
</dbReference>
<keyword evidence="4 6" id="KW-1133">Transmembrane helix</keyword>
<dbReference type="AlphaFoldDB" id="A0A4R3L0P8"/>